<dbReference type="EMBL" id="CP041186">
    <property type="protein sequence ID" value="QDG50352.1"/>
    <property type="molecule type" value="Genomic_DNA"/>
</dbReference>
<proteinExistence type="inferred from homology"/>
<dbReference type="SUPFAM" id="SSF56801">
    <property type="entry name" value="Acetyl-CoA synthetase-like"/>
    <property type="match status" value="1"/>
</dbReference>
<dbReference type="InterPro" id="IPR045851">
    <property type="entry name" value="AMP-bd_C_sf"/>
</dbReference>
<evidence type="ECO:0000259" key="2">
    <source>
        <dbReference type="Pfam" id="PF00501"/>
    </source>
</evidence>
<keyword evidence="5" id="KW-1185">Reference proteome</keyword>
<dbReference type="CDD" id="cd05941">
    <property type="entry name" value="MCS"/>
    <property type="match status" value="1"/>
</dbReference>
<dbReference type="PROSITE" id="PS00455">
    <property type="entry name" value="AMP_BINDING"/>
    <property type="match status" value="1"/>
</dbReference>
<evidence type="ECO:0000313" key="4">
    <source>
        <dbReference type="EMBL" id="QDG50352.1"/>
    </source>
</evidence>
<dbReference type="InterPro" id="IPR042099">
    <property type="entry name" value="ANL_N_sf"/>
</dbReference>
<dbReference type="PANTHER" id="PTHR43201">
    <property type="entry name" value="ACYL-COA SYNTHETASE"/>
    <property type="match status" value="1"/>
</dbReference>
<dbReference type="GO" id="GO:0006631">
    <property type="term" value="P:fatty acid metabolic process"/>
    <property type="evidence" value="ECO:0007669"/>
    <property type="project" value="TreeGrafter"/>
</dbReference>
<dbReference type="OrthoDB" id="9801302at2"/>
<accession>A0A4Y6PPT9</accession>
<dbReference type="Proteomes" id="UP000315995">
    <property type="component" value="Chromosome"/>
</dbReference>
<sequence>MSREYISRLFRHVHSGSDRTAFALGERQVSWAELDALSRRYAAGLSALGLERGDRVAVIVETSIDMIVALLGHYRLGLVHVPVNTAYRDVEVGHILRDSGARAVLVDAGTPSHEVLRGLDAPQPLAHRIVLGGEDLDEAELGFDALLDTEPLVGEPVPEDDDLSLFIYTSGTTGKSKGVEHTYRSVVSNIDNLTGLWQWSTDDRQVLALPLFHVHGLGIGVHGTLIRGCTTTLHEAFDAERVAEAVGDGATIFMGVPTMHTRLVRLMDADPTVAEKLSGARLFTSGSAALPVDIFEKFRDHTGHAILERYGMSETMLTLSNPYEEERRPGTVGFPVPGCEVRVVDADMNDVTPEQTGQIVVRGDSVMRGYWKQPERTEEAFEDGWFLTGDVATVDEDGYISIVGRQSVDIIKSGGYKISAREIERVLRQNPKVLEVAVVGLPDPEWGEKIAAAVVPTDEARAGADEAAWLDEFASQVEDSLASYKKPRALAIIDQLPRNALGKVQKHRLVERFSK</sequence>
<dbReference type="Pfam" id="PF00501">
    <property type="entry name" value="AMP-binding"/>
    <property type="match status" value="1"/>
</dbReference>
<dbReference type="InterPro" id="IPR020845">
    <property type="entry name" value="AMP-binding_CS"/>
</dbReference>
<feature type="domain" description="AMP-binding enzyme C-terminal" evidence="3">
    <location>
        <begin position="422"/>
        <end position="503"/>
    </location>
</feature>
<organism evidence="4 5">
    <name type="scientific">Persicimonas caeni</name>
    <dbReference type="NCBI Taxonomy" id="2292766"/>
    <lineage>
        <taxon>Bacteria</taxon>
        <taxon>Deltaproteobacteria</taxon>
        <taxon>Bradymonadales</taxon>
        <taxon>Bradymonadaceae</taxon>
        <taxon>Persicimonas</taxon>
    </lineage>
</organism>
<evidence type="ECO:0000256" key="1">
    <source>
        <dbReference type="ARBA" id="ARBA00006432"/>
    </source>
</evidence>
<dbReference type="PANTHER" id="PTHR43201:SF8">
    <property type="entry name" value="ACYL-COA SYNTHETASE FAMILY MEMBER 3"/>
    <property type="match status" value="1"/>
</dbReference>
<dbReference type="Gene3D" id="3.30.300.30">
    <property type="match status" value="1"/>
</dbReference>
<dbReference type="InterPro" id="IPR000873">
    <property type="entry name" value="AMP-dep_synth/lig_dom"/>
</dbReference>
<comment type="similarity">
    <text evidence="1">Belongs to the ATP-dependent AMP-binding enzyme family.</text>
</comment>
<dbReference type="Gene3D" id="3.40.50.12780">
    <property type="entry name" value="N-terminal domain of ligase-like"/>
    <property type="match status" value="1"/>
</dbReference>
<dbReference type="Pfam" id="PF13193">
    <property type="entry name" value="AMP-binding_C"/>
    <property type="match status" value="1"/>
</dbReference>
<feature type="domain" description="AMP-dependent synthetase/ligase" evidence="2">
    <location>
        <begin position="11"/>
        <end position="371"/>
    </location>
</feature>
<evidence type="ECO:0000259" key="3">
    <source>
        <dbReference type="Pfam" id="PF13193"/>
    </source>
</evidence>
<reference evidence="4 5" key="1">
    <citation type="submission" date="2019-06" db="EMBL/GenBank/DDBJ databases">
        <title>Persicimonas caeni gen. nov., sp. nov., a predatory bacterium isolated from solar saltern.</title>
        <authorList>
            <person name="Wang S."/>
        </authorList>
    </citation>
    <scope>NUCLEOTIDE SEQUENCE [LARGE SCALE GENOMIC DNA]</scope>
    <source>
        <strain evidence="4 5">YN101</strain>
    </source>
</reference>
<dbReference type="RefSeq" id="WP_141196848.1">
    <property type="nucleotide sequence ID" value="NZ_CP041186.1"/>
</dbReference>
<protein>
    <submittedName>
        <fullName evidence="4">AMP-binding protein</fullName>
    </submittedName>
</protein>
<evidence type="ECO:0000313" key="5">
    <source>
        <dbReference type="Proteomes" id="UP000315995"/>
    </source>
</evidence>
<name>A0A4Y6PPT9_PERCE</name>
<dbReference type="AlphaFoldDB" id="A0A4Y6PPT9"/>
<accession>A0A5B8Y5C8</accession>
<dbReference type="GO" id="GO:0031956">
    <property type="term" value="F:medium-chain fatty acid-CoA ligase activity"/>
    <property type="evidence" value="ECO:0007669"/>
    <property type="project" value="TreeGrafter"/>
</dbReference>
<dbReference type="InterPro" id="IPR025110">
    <property type="entry name" value="AMP-bd_C"/>
</dbReference>
<gene>
    <name evidence="4" type="ORF">FIV42_06280</name>
</gene>